<dbReference type="OrthoDB" id="73491at2759"/>
<feature type="compositionally biased region" description="Basic and acidic residues" evidence="1">
    <location>
        <begin position="189"/>
        <end position="203"/>
    </location>
</feature>
<evidence type="ECO:0000313" key="3">
    <source>
        <dbReference type="Proteomes" id="UP000310158"/>
    </source>
</evidence>
<gene>
    <name evidence="2" type="ORF">EW146_g9640</name>
</gene>
<protein>
    <submittedName>
        <fullName evidence="2">Uncharacterized protein</fullName>
    </submittedName>
</protein>
<proteinExistence type="predicted"/>
<feature type="region of interest" description="Disordered" evidence="1">
    <location>
        <begin position="189"/>
        <end position="240"/>
    </location>
</feature>
<sequence>MASISPQRPSHMPNASNPSTVPSLRPPHPPYEEEEEEEDDDDYTPALPPDLAASRSTGTGPGSTAGPSRRVLGPSLGPQRQEEEESEDEAIGPAPPPAGVTLDPRDGIREFMEKEEQRRKHIEEAAKPKPLKREEWMLKPPTSSDLLSSESLPRFFLSASGSYEIKQAPTILALDRARATRRFLAVDRDARGAQQRVADEVMGKKRRVENAEDVADENEDDARKRRKRDAEMRREVEAHT</sequence>
<feature type="compositionally biased region" description="Polar residues" evidence="1">
    <location>
        <begin position="1"/>
        <end position="22"/>
    </location>
</feature>
<feature type="compositionally biased region" description="Acidic residues" evidence="1">
    <location>
        <begin position="211"/>
        <end position="220"/>
    </location>
</feature>
<accession>A0A4S4L6D6</accession>
<organism evidence="2 3">
    <name type="scientific">Bondarzewia mesenterica</name>
    <dbReference type="NCBI Taxonomy" id="1095465"/>
    <lineage>
        <taxon>Eukaryota</taxon>
        <taxon>Fungi</taxon>
        <taxon>Dikarya</taxon>
        <taxon>Basidiomycota</taxon>
        <taxon>Agaricomycotina</taxon>
        <taxon>Agaricomycetes</taxon>
        <taxon>Russulales</taxon>
        <taxon>Bondarzewiaceae</taxon>
        <taxon>Bondarzewia</taxon>
    </lineage>
</organism>
<name>A0A4S4L6D6_9AGAM</name>
<dbReference type="AlphaFoldDB" id="A0A4S4L6D6"/>
<feature type="compositionally biased region" description="Acidic residues" evidence="1">
    <location>
        <begin position="32"/>
        <end position="43"/>
    </location>
</feature>
<dbReference type="InterPro" id="IPR046331">
    <property type="entry name" value="GPAM1-like"/>
</dbReference>
<reference evidence="2 3" key="1">
    <citation type="submission" date="2019-02" db="EMBL/GenBank/DDBJ databases">
        <title>Genome sequencing of the rare red list fungi Bondarzewia mesenterica.</title>
        <authorList>
            <person name="Buettner E."/>
            <person name="Kellner H."/>
        </authorList>
    </citation>
    <scope>NUCLEOTIDE SEQUENCE [LARGE SCALE GENOMIC DNA]</scope>
    <source>
        <strain evidence="2 3">DSM 108281</strain>
    </source>
</reference>
<keyword evidence="3" id="KW-1185">Reference proteome</keyword>
<feature type="compositionally biased region" description="Low complexity" evidence="1">
    <location>
        <begin position="52"/>
        <end position="69"/>
    </location>
</feature>
<dbReference type="PANTHER" id="PTHR46370">
    <property type="entry name" value="GPALPP MOTIFS-CONTAINING PROTEIN 1"/>
    <property type="match status" value="1"/>
</dbReference>
<comment type="caution">
    <text evidence="2">The sequence shown here is derived from an EMBL/GenBank/DDBJ whole genome shotgun (WGS) entry which is preliminary data.</text>
</comment>
<feature type="compositionally biased region" description="Basic and acidic residues" evidence="1">
    <location>
        <begin position="103"/>
        <end position="137"/>
    </location>
</feature>
<evidence type="ECO:0000256" key="1">
    <source>
        <dbReference type="SAM" id="MobiDB-lite"/>
    </source>
</evidence>
<feature type="region of interest" description="Disordered" evidence="1">
    <location>
        <begin position="1"/>
        <end position="148"/>
    </location>
</feature>
<dbReference type="Proteomes" id="UP000310158">
    <property type="component" value="Unassembled WGS sequence"/>
</dbReference>
<dbReference type="EMBL" id="SGPL01000890">
    <property type="protein sequence ID" value="THH06338.1"/>
    <property type="molecule type" value="Genomic_DNA"/>
</dbReference>
<feature type="compositionally biased region" description="Basic and acidic residues" evidence="1">
    <location>
        <begin position="228"/>
        <end position="240"/>
    </location>
</feature>
<evidence type="ECO:0000313" key="2">
    <source>
        <dbReference type="EMBL" id="THH06338.1"/>
    </source>
</evidence>
<feature type="non-terminal residue" evidence="2">
    <location>
        <position position="240"/>
    </location>
</feature>
<dbReference type="PANTHER" id="PTHR46370:SF1">
    <property type="entry name" value="GPALPP MOTIFS-CONTAINING PROTEIN 1"/>
    <property type="match status" value="1"/>
</dbReference>